<name>A0A4S2JLA1_9HYME</name>
<accession>A0A4S2JLA1</accession>
<organism evidence="1 2">
    <name type="scientific">Temnothorax longispinosus</name>
    <dbReference type="NCBI Taxonomy" id="300112"/>
    <lineage>
        <taxon>Eukaryota</taxon>
        <taxon>Metazoa</taxon>
        <taxon>Ecdysozoa</taxon>
        <taxon>Arthropoda</taxon>
        <taxon>Hexapoda</taxon>
        <taxon>Insecta</taxon>
        <taxon>Pterygota</taxon>
        <taxon>Neoptera</taxon>
        <taxon>Endopterygota</taxon>
        <taxon>Hymenoptera</taxon>
        <taxon>Apocrita</taxon>
        <taxon>Aculeata</taxon>
        <taxon>Formicoidea</taxon>
        <taxon>Formicidae</taxon>
        <taxon>Myrmicinae</taxon>
        <taxon>Temnothorax</taxon>
    </lineage>
</organism>
<sequence>MHVTVASERLSLWIITRPLRVACGGAASSATRTSMHSIKPQRERHFRNPWLSATRLAASSPPSMCAAHWLVYARVRPPRVNRATTASPKIRHVHMIAPPLRRRRRSPPAAPVSPPPRATVIIHYYIYRYPPPTPPPPSPPLPPLARAAATRW</sequence>
<dbReference type="Proteomes" id="UP000310200">
    <property type="component" value="Unassembled WGS sequence"/>
</dbReference>
<evidence type="ECO:0000313" key="1">
    <source>
        <dbReference type="EMBL" id="TGZ37001.1"/>
    </source>
</evidence>
<reference evidence="1 2" key="1">
    <citation type="journal article" date="2019" name="Philos. Trans. R. Soc. Lond., B, Biol. Sci.">
        <title>Ant behaviour and brain gene expression of defending hosts depend on the ecological success of the intruding social parasite.</title>
        <authorList>
            <person name="Kaur R."/>
            <person name="Stoldt M."/>
            <person name="Jongepier E."/>
            <person name="Feldmeyer B."/>
            <person name="Menzel F."/>
            <person name="Bornberg-Bauer E."/>
            <person name="Foitzik S."/>
        </authorList>
    </citation>
    <scope>NUCLEOTIDE SEQUENCE [LARGE SCALE GENOMIC DNA]</scope>
    <source>
        <tissue evidence="1">Whole body</tissue>
    </source>
</reference>
<proteinExistence type="predicted"/>
<dbReference type="EMBL" id="QBLH01003625">
    <property type="protein sequence ID" value="TGZ37001.1"/>
    <property type="molecule type" value="Genomic_DNA"/>
</dbReference>
<keyword evidence="2" id="KW-1185">Reference proteome</keyword>
<dbReference type="AlphaFoldDB" id="A0A4S2JLA1"/>
<comment type="caution">
    <text evidence="1">The sequence shown here is derived from an EMBL/GenBank/DDBJ whole genome shotgun (WGS) entry which is preliminary data.</text>
</comment>
<protein>
    <submittedName>
        <fullName evidence="1">Uncharacterized protein</fullName>
    </submittedName>
</protein>
<gene>
    <name evidence="1" type="ORF">DBV15_11210</name>
</gene>
<evidence type="ECO:0000313" key="2">
    <source>
        <dbReference type="Proteomes" id="UP000310200"/>
    </source>
</evidence>